<feature type="compositionally biased region" description="Basic and acidic residues" evidence="1">
    <location>
        <begin position="61"/>
        <end position="76"/>
    </location>
</feature>
<proteinExistence type="predicted"/>
<feature type="compositionally biased region" description="Basic and acidic residues" evidence="1">
    <location>
        <begin position="45"/>
        <end position="54"/>
    </location>
</feature>
<keyword evidence="3" id="KW-1185">Reference proteome</keyword>
<evidence type="ECO:0000256" key="1">
    <source>
        <dbReference type="SAM" id="MobiDB-lite"/>
    </source>
</evidence>
<dbReference type="AlphaFoldDB" id="A0A084JJZ7"/>
<protein>
    <submittedName>
        <fullName evidence="2">Uncharacterized protein</fullName>
    </submittedName>
</protein>
<reference evidence="2 3" key="1">
    <citation type="submission" date="2014-07" db="EMBL/GenBank/DDBJ databases">
        <title>Draft genome of Clostridium celerecrescens 152B isolated from sediments associated with methane hydrate from Krishna Godavari basin.</title>
        <authorList>
            <person name="Honkalas V.S."/>
            <person name="Dabir A.P."/>
            <person name="Arora P."/>
            <person name="Dhakephalkar P.K."/>
        </authorList>
    </citation>
    <scope>NUCLEOTIDE SEQUENCE [LARGE SCALE GENOMIC DNA]</scope>
    <source>
        <strain evidence="2 3">152B</strain>
    </source>
</reference>
<organism evidence="2 3">
    <name type="scientific">Lacrimispora celerecrescens</name>
    <dbReference type="NCBI Taxonomy" id="29354"/>
    <lineage>
        <taxon>Bacteria</taxon>
        <taxon>Bacillati</taxon>
        <taxon>Bacillota</taxon>
        <taxon>Clostridia</taxon>
        <taxon>Lachnospirales</taxon>
        <taxon>Lachnospiraceae</taxon>
        <taxon>Lacrimispora</taxon>
    </lineage>
</organism>
<name>A0A084JJZ7_9FIRM</name>
<dbReference type="EMBL" id="JPME01000018">
    <property type="protein sequence ID" value="KEZ89281.1"/>
    <property type="molecule type" value="Genomic_DNA"/>
</dbReference>
<accession>A0A084JJZ7</accession>
<comment type="caution">
    <text evidence="2">The sequence shown here is derived from an EMBL/GenBank/DDBJ whole genome shotgun (WGS) entry which is preliminary data.</text>
</comment>
<feature type="region of interest" description="Disordered" evidence="1">
    <location>
        <begin position="42"/>
        <end position="90"/>
    </location>
</feature>
<evidence type="ECO:0000313" key="3">
    <source>
        <dbReference type="Proteomes" id="UP000028525"/>
    </source>
</evidence>
<sequence length="90" mass="9697">MPGPDLTAEEVVTLEKEGRAALREMDEALPDLVDNVVPFTAAEKLGSDKADKPEMAAPAPETEKPKEPEKPQEAAKPHRGRPSLPPAFTI</sequence>
<evidence type="ECO:0000313" key="2">
    <source>
        <dbReference type="EMBL" id="KEZ89281.1"/>
    </source>
</evidence>
<gene>
    <name evidence="2" type="ORF">IO98_14945</name>
</gene>
<dbReference type="Proteomes" id="UP000028525">
    <property type="component" value="Unassembled WGS sequence"/>
</dbReference>